<evidence type="ECO:0000313" key="1">
    <source>
        <dbReference type="EMBL" id="RIB04931.1"/>
    </source>
</evidence>
<evidence type="ECO:0000313" key="2">
    <source>
        <dbReference type="Proteomes" id="UP000266673"/>
    </source>
</evidence>
<dbReference type="EMBL" id="QKWP01002085">
    <property type="protein sequence ID" value="RIB04931.1"/>
    <property type="molecule type" value="Genomic_DNA"/>
</dbReference>
<reference evidence="1 2" key="1">
    <citation type="submission" date="2018-06" db="EMBL/GenBank/DDBJ databases">
        <title>Comparative genomics reveals the genomic features of Rhizophagus irregularis, R. cerebriforme, R. diaphanum and Gigaspora rosea, and their symbiotic lifestyle signature.</title>
        <authorList>
            <person name="Morin E."/>
            <person name="San Clemente H."/>
            <person name="Chen E.C.H."/>
            <person name="De La Providencia I."/>
            <person name="Hainaut M."/>
            <person name="Kuo A."/>
            <person name="Kohler A."/>
            <person name="Murat C."/>
            <person name="Tang N."/>
            <person name="Roy S."/>
            <person name="Loubradou J."/>
            <person name="Henrissat B."/>
            <person name="Grigoriev I.V."/>
            <person name="Corradi N."/>
            <person name="Roux C."/>
            <person name="Martin F.M."/>
        </authorList>
    </citation>
    <scope>NUCLEOTIDE SEQUENCE [LARGE SCALE GENOMIC DNA]</scope>
    <source>
        <strain evidence="1 2">DAOM 194757</strain>
    </source>
</reference>
<dbReference type="InterPro" id="IPR011990">
    <property type="entry name" value="TPR-like_helical_dom_sf"/>
</dbReference>
<sequence length="123" mass="14562">MKSLKKCVIYIIKERLKLKNIRSILYILEQFLIKKKQNPENIIIKFCLNDQTNPTIQTVLTGCYRHGKWVEKDEHKAFIYCQKSAEIGDVFGTYSLGICYLLRNEKDEHKAFIYFQKSAEMGY</sequence>
<proteinExistence type="predicted"/>
<comment type="caution">
    <text evidence="1">The sequence shown here is derived from an EMBL/GenBank/DDBJ whole genome shotgun (WGS) entry which is preliminary data.</text>
</comment>
<dbReference type="AlphaFoldDB" id="A0A397U5J9"/>
<gene>
    <name evidence="1" type="ORF">C2G38_2119576</name>
</gene>
<organism evidence="1 2">
    <name type="scientific">Gigaspora rosea</name>
    <dbReference type="NCBI Taxonomy" id="44941"/>
    <lineage>
        <taxon>Eukaryota</taxon>
        <taxon>Fungi</taxon>
        <taxon>Fungi incertae sedis</taxon>
        <taxon>Mucoromycota</taxon>
        <taxon>Glomeromycotina</taxon>
        <taxon>Glomeromycetes</taxon>
        <taxon>Diversisporales</taxon>
        <taxon>Gigasporaceae</taxon>
        <taxon>Gigaspora</taxon>
    </lineage>
</organism>
<keyword evidence="2" id="KW-1185">Reference proteome</keyword>
<dbReference type="SMART" id="SM00671">
    <property type="entry name" value="SEL1"/>
    <property type="match status" value="2"/>
</dbReference>
<dbReference type="OrthoDB" id="2384430at2759"/>
<dbReference type="Gene3D" id="1.25.40.10">
    <property type="entry name" value="Tetratricopeptide repeat domain"/>
    <property type="match status" value="1"/>
</dbReference>
<name>A0A397U5J9_9GLOM</name>
<dbReference type="SUPFAM" id="SSF81901">
    <property type="entry name" value="HCP-like"/>
    <property type="match status" value="1"/>
</dbReference>
<accession>A0A397U5J9</accession>
<feature type="non-terminal residue" evidence="1">
    <location>
        <position position="123"/>
    </location>
</feature>
<evidence type="ECO:0008006" key="3">
    <source>
        <dbReference type="Google" id="ProtNLM"/>
    </source>
</evidence>
<dbReference type="Proteomes" id="UP000266673">
    <property type="component" value="Unassembled WGS sequence"/>
</dbReference>
<dbReference type="Pfam" id="PF08238">
    <property type="entry name" value="Sel1"/>
    <property type="match status" value="2"/>
</dbReference>
<protein>
    <recommendedName>
        <fullName evidence="3">HCP-like protein</fullName>
    </recommendedName>
</protein>
<dbReference type="InterPro" id="IPR006597">
    <property type="entry name" value="Sel1-like"/>
</dbReference>